<sequence>MKCLTITALCGAVLASTIGAMNVIIKGKEPTPTVPEEALVSVISAPPPSSIEGPNKCNVCNGKGRCRYCLN</sequence>
<dbReference type="Proteomes" id="UP000054564">
    <property type="component" value="Unassembled WGS sequence"/>
</dbReference>
<dbReference type="OrthoDB" id="10298881at2759"/>
<gene>
    <name evidence="2" type="ORF">PSTG_16992</name>
</gene>
<comment type="caution">
    <text evidence="2">The sequence shown here is derived from an EMBL/GenBank/DDBJ whole genome shotgun (WGS) entry which is preliminary data.</text>
</comment>
<dbReference type="EMBL" id="AJIL01000329">
    <property type="protein sequence ID" value="KNE89553.1"/>
    <property type="molecule type" value="Genomic_DNA"/>
</dbReference>
<name>A0A0L0UR73_9BASI</name>
<dbReference type="AlphaFoldDB" id="A0A0L0UR73"/>
<organism evidence="2 3">
    <name type="scientific">Puccinia striiformis f. sp. tritici PST-78</name>
    <dbReference type="NCBI Taxonomy" id="1165861"/>
    <lineage>
        <taxon>Eukaryota</taxon>
        <taxon>Fungi</taxon>
        <taxon>Dikarya</taxon>
        <taxon>Basidiomycota</taxon>
        <taxon>Pucciniomycotina</taxon>
        <taxon>Pucciniomycetes</taxon>
        <taxon>Pucciniales</taxon>
        <taxon>Pucciniaceae</taxon>
        <taxon>Puccinia</taxon>
    </lineage>
</organism>
<keyword evidence="1" id="KW-0732">Signal</keyword>
<evidence type="ECO:0008006" key="4">
    <source>
        <dbReference type="Google" id="ProtNLM"/>
    </source>
</evidence>
<keyword evidence="3" id="KW-1185">Reference proteome</keyword>
<feature type="chain" id="PRO_5012633307" description="Secreted protein" evidence="1">
    <location>
        <begin position="16"/>
        <end position="71"/>
    </location>
</feature>
<evidence type="ECO:0000256" key="1">
    <source>
        <dbReference type="SAM" id="SignalP"/>
    </source>
</evidence>
<evidence type="ECO:0000313" key="2">
    <source>
        <dbReference type="EMBL" id="KNE89553.1"/>
    </source>
</evidence>
<protein>
    <recommendedName>
        <fullName evidence="4">Secreted protein</fullName>
    </recommendedName>
</protein>
<accession>A0A0L0UR73</accession>
<reference evidence="3" key="1">
    <citation type="submission" date="2014-03" db="EMBL/GenBank/DDBJ databases">
        <title>The Genome Sequence of Puccinia striiformis f. sp. tritici PST-78.</title>
        <authorList>
            <consortium name="The Broad Institute Genome Sequencing Platform"/>
            <person name="Cuomo C."/>
            <person name="Hulbert S."/>
            <person name="Chen X."/>
            <person name="Walker B."/>
            <person name="Young S.K."/>
            <person name="Zeng Q."/>
            <person name="Gargeya S."/>
            <person name="Fitzgerald M."/>
            <person name="Haas B."/>
            <person name="Abouelleil A."/>
            <person name="Alvarado L."/>
            <person name="Arachchi H.M."/>
            <person name="Berlin A.M."/>
            <person name="Chapman S.B."/>
            <person name="Goldberg J."/>
            <person name="Griggs A."/>
            <person name="Gujja S."/>
            <person name="Hansen M."/>
            <person name="Howarth C."/>
            <person name="Imamovic A."/>
            <person name="Larimer J."/>
            <person name="McCowan C."/>
            <person name="Montmayeur A."/>
            <person name="Murphy C."/>
            <person name="Neiman D."/>
            <person name="Pearson M."/>
            <person name="Priest M."/>
            <person name="Roberts A."/>
            <person name="Saif S."/>
            <person name="Shea T."/>
            <person name="Sisk P."/>
            <person name="Sykes S."/>
            <person name="Wortman J."/>
            <person name="Nusbaum C."/>
            <person name="Birren B."/>
        </authorList>
    </citation>
    <scope>NUCLEOTIDE SEQUENCE [LARGE SCALE GENOMIC DNA]</scope>
    <source>
        <strain evidence="3">race PST-78</strain>
    </source>
</reference>
<feature type="signal peptide" evidence="1">
    <location>
        <begin position="1"/>
        <end position="15"/>
    </location>
</feature>
<evidence type="ECO:0000313" key="3">
    <source>
        <dbReference type="Proteomes" id="UP000054564"/>
    </source>
</evidence>
<proteinExistence type="predicted"/>